<dbReference type="PANTHER" id="PTHR47592:SF30">
    <property type="entry name" value="CCHC-TYPE DOMAIN-CONTAINING PROTEIN"/>
    <property type="match status" value="1"/>
</dbReference>
<dbReference type="OrthoDB" id="2596766at2759"/>
<dbReference type="Proteomes" id="UP000321393">
    <property type="component" value="Unassembled WGS sequence"/>
</dbReference>
<evidence type="ECO:0000259" key="1">
    <source>
        <dbReference type="Pfam" id="PF22936"/>
    </source>
</evidence>
<dbReference type="Pfam" id="PF22936">
    <property type="entry name" value="Pol_BBD"/>
    <property type="match status" value="1"/>
</dbReference>
<reference evidence="2 3" key="1">
    <citation type="submission" date="2019-08" db="EMBL/GenBank/DDBJ databases">
        <title>Draft genome sequences of two oriental melons (Cucumis melo L. var makuwa).</title>
        <authorList>
            <person name="Kwon S.-Y."/>
        </authorList>
    </citation>
    <scope>NUCLEOTIDE SEQUENCE [LARGE SCALE GENOMIC DNA]</scope>
    <source>
        <strain evidence="3">cv. SW 3</strain>
        <tissue evidence="2">Leaf</tissue>
    </source>
</reference>
<evidence type="ECO:0000313" key="3">
    <source>
        <dbReference type="Proteomes" id="UP000321393"/>
    </source>
</evidence>
<sequence>MLEVDYVLTTNLPSNPPTTTPTPFNLESSTGPFSTVADQVKKDQVIDPEKHAKDNKTVLGHLLNHMSDLMFDLFVAQKSAKDIWSTLKSQYGGDDAGQKEYVVGKKGRPNQKPTPQAKLAEQDDEVIATIVEINLKENKIDWILDTKASRHFCTNRELLHDYEDTTDGECVFMGNLATAGVIGKGKGLRLYWKVTRLSSPKMENFSLRGICLVTRPCELYIS</sequence>
<feature type="domain" description="Retrovirus-related Pol polyprotein from transposon TNT 1-94-like beta-barrel" evidence="1">
    <location>
        <begin position="142"/>
        <end position="186"/>
    </location>
</feature>
<dbReference type="EMBL" id="SSTE01016190">
    <property type="protein sequence ID" value="KAA0042265.1"/>
    <property type="molecule type" value="Genomic_DNA"/>
</dbReference>
<dbReference type="InterPro" id="IPR054722">
    <property type="entry name" value="PolX-like_BBD"/>
</dbReference>
<name>A0A5A7TLE5_CUCMM</name>
<gene>
    <name evidence="2" type="ORF">E6C27_scaffold824G00490</name>
</gene>
<evidence type="ECO:0000313" key="2">
    <source>
        <dbReference type="EMBL" id="KAA0042265.1"/>
    </source>
</evidence>
<dbReference type="AlphaFoldDB" id="A0A5A7TLE5"/>
<protein>
    <submittedName>
        <fullName evidence="2">Ty1-copia retrotransposon protein</fullName>
    </submittedName>
</protein>
<accession>A0A5A7TLE5</accession>
<comment type="caution">
    <text evidence="2">The sequence shown here is derived from an EMBL/GenBank/DDBJ whole genome shotgun (WGS) entry which is preliminary data.</text>
</comment>
<proteinExistence type="predicted"/>
<dbReference type="PANTHER" id="PTHR47592">
    <property type="entry name" value="PBF68 PROTEIN"/>
    <property type="match status" value="1"/>
</dbReference>
<organism evidence="2 3">
    <name type="scientific">Cucumis melo var. makuwa</name>
    <name type="common">Oriental melon</name>
    <dbReference type="NCBI Taxonomy" id="1194695"/>
    <lineage>
        <taxon>Eukaryota</taxon>
        <taxon>Viridiplantae</taxon>
        <taxon>Streptophyta</taxon>
        <taxon>Embryophyta</taxon>
        <taxon>Tracheophyta</taxon>
        <taxon>Spermatophyta</taxon>
        <taxon>Magnoliopsida</taxon>
        <taxon>eudicotyledons</taxon>
        <taxon>Gunneridae</taxon>
        <taxon>Pentapetalae</taxon>
        <taxon>rosids</taxon>
        <taxon>fabids</taxon>
        <taxon>Cucurbitales</taxon>
        <taxon>Cucurbitaceae</taxon>
        <taxon>Benincaseae</taxon>
        <taxon>Cucumis</taxon>
    </lineage>
</organism>